<proteinExistence type="predicted"/>
<sequence length="67" mass="7172">MTSSENRFVVARIFSSLPRDGSAKAQLNCFHQQVKLMQDQESPSGDAFGTGSLASALISSVTLKVLI</sequence>
<name>A0AA88TSV1_9TELE</name>
<keyword evidence="2" id="KW-1185">Reference proteome</keyword>
<comment type="caution">
    <text evidence="1">The sequence shown here is derived from an EMBL/GenBank/DDBJ whole genome shotgun (WGS) entry which is preliminary data.</text>
</comment>
<gene>
    <name evidence="1" type="ORF">Q8A67_004387</name>
</gene>
<accession>A0AA88TSV1</accession>
<dbReference type="Proteomes" id="UP001187343">
    <property type="component" value="Unassembled WGS sequence"/>
</dbReference>
<evidence type="ECO:0000313" key="2">
    <source>
        <dbReference type="Proteomes" id="UP001187343"/>
    </source>
</evidence>
<dbReference type="EMBL" id="JAUYZG010000004">
    <property type="protein sequence ID" value="KAK2908550.1"/>
    <property type="molecule type" value="Genomic_DNA"/>
</dbReference>
<organism evidence="1 2">
    <name type="scientific">Cirrhinus molitorella</name>
    <name type="common">mud carp</name>
    <dbReference type="NCBI Taxonomy" id="172907"/>
    <lineage>
        <taxon>Eukaryota</taxon>
        <taxon>Metazoa</taxon>
        <taxon>Chordata</taxon>
        <taxon>Craniata</taxon>
        <taxon>Vertebrata</taxon>
        <taxon>Euteleostomi</taxon>
        <taxon>Actinopterygii</taxon>
        <taxon>Neopterygii</taxon>
        <taxon>Teleostei</taxon>
        <taxon>Ostariophysi</taxon>
        <taxon>Cypriniformes</taxon>
        <taxon>Cyprinidae</taxon>
        <taxon>Labeoninae</taxon>
        <taxon>Labeonini</taxon>
        <taxon>Cirrhinus</taxon>
    </lineage>
</organism>
<reference evidence="1" key="1">
    <citation type="submission" date="2023-08" db="EMBL/GenBank/DDBJ databases">
        <title>Chromosome-level Genome Assembly of mud carp (Cirrhinus molitorella).</title>
        <authorList>
            <person name="Liu H."/>
        </authorList>
    </citation>
    <scope>NUCLEOTIDE SEQUENCE</scope>
    <source>
        <strain evidence="1">Prfri</strain>
        <tissue evidence="1">Muscle</tissue>
    </source>
</reference>
<dbReference type="AlphaFoldDB" id="A0AA88TSV1"/>
<protein>
    <submittedName>
        <fullName evidence="1">Uncharacterized protein</fullName>
    </submittedName>
</protein>
<evidence type="ECO:0000313" key="1">
    <source>
        <dbReference type="EMBL" id="KAK2908550.1"/>
    </source>
</evidence>